<dbReference type="Pfam" id="PF25583">
    <property type="entry name" value="WCX"/>
    <property type="match status" value="1"/>
</dbReference>
<evidence type="ECO:0000313" key="3">
    <source>
        <dbReference type="EMBL" id="SES61946.1"/>
    </source>
</evidence>
<dbReference type="PANTHER" id="PTHR34580">
    <property type="match status" value="1"/>
</dbReference>
<dbReference type="EMBL" id="FOHE01000001">
    <property type="protein sequence ID" value="SES61946.1"/>
    <property type="molecule type" value="Genomic_DNA"/>
</dbReference>
<sequence>MGDLRKSERILGLIDVLHKYTDEDHELTAREILDLLHEELEDKVEIHESAIKRDLKELEDSSYIELMVHNEKDGLPKYYSYQDRLFEIQELRLLMDAISSARFITKKDKENLLGKIKQLTSKSLASHLENQIHIEEYAIHEAKRVKYTVFTLHHAIHEKRVIRFNYGRYNIDKEFVLSNDGEPRELEPYALVWNNDYYYLIGKFEDMQNLLHLRVDRMLDVELTDQTFRLEEHFDISAYVKRVFQMFTGVEKDLKVRFKNGLINVIIDRFGKDVSIEKDGEDRFILRTKAIISDGLVGWMLNWGSDAEVIDPPELRDQIKEASKKLYELYHGEEGP</sequence>
<dbReference type="AlphaFoldDB" id="A0A1H9Y143"/>
<dbReference type="GO" id="GO:0003677">
    <property type="term" value="F:DNA binding"/>
    <property type="evidence" value="ECO:0007669"/>
    <property type="project" value="UniProtKB-KW"/>
</dbReference>
<accession>A0A1H9Y143</accession>
<gene>
    <name evidence="3" type="ORF">SAMN05216389_10166</name>
</gene>
<dbReference type="Pfam" id="PF13280">
    <property type="entry name" value="WYL"/>
    <property type="match status" value="1"/>
</dbReference>
<evidence type="ECO:0000313" key="4">
    <source>
        <dbReference type="Proteomes" id="UP000198618"/>
    </source>
</evidence>
<dbReference type="Proteomes" id="UP000198618">
    <property type="component" value="Unassembled WGS sequence"/>
</dbReference>
<proteinExistence type="predicted"/>
<evidence type="ECO:0000259" key="2">
    <source>
        <dbReference type="Pfam" id="PF25583"/>
    </source>
</evidence>
<organism evidence="3 4">
    <name type="scientific">Oceanobacillus limi</name>
    <dbReference type="NCBI Taxonomy" id="930131"/>
    <lineage>
        <taxon>Bacteria</taxon>
        <taxon>Bacillati</taxon>
        <taxon>Bacillota</taxon>
        <taxon>Bacilli</taxon>
        <taxon>Bacillales</taxon>
        <taxon>Bacillaceae</taxon>
        <taxon>Oceanobacillus</taxon>
    </lineage>
</organism>
<name>A0A1H9Y143_9BACI</name>
<feature type="domain" description="WCX" evidence="2">
    <location>
        <begin position="254"/>
        <end position="326"/>
    </location>
</feature>
<evidence type="ECO:0000259" key="1">
    <source>
        <dbReference type="Pfam" id="PF13280"/>
    </source>
</evidence>
<dbReference type="STRING" id="930131.SAMN05216389_10166"/>
<dbReference type="RefSeq" id="WP_090865637.1">
    <property type="nucleotide sequence ID" value="NZ_FOHE01000001.1"/>
</dbReference>
<dbReference type="InterPro" id="IPR057727">
    <property type="entry name" value="WCX_dom"/>
</dbReference>
<feature type="domain" description="WYL" evidence="1">
    <location>
        <begin position="151"/>
        <end position="223"/>
    </location>
</feature>
<keyword evidence="3" id="KW-0238">DNA-binding</keyword>
<keyword evidence="4" id="KW-1185">Reference proteome</keyword>
<reference evidence="3 4" key="1">
    <citation type="submission" date="2016-10" db="EMBL/GenBank/DDBJ databases">
        <authorList>
            <person name="de Groot N.N."/>
        </authorList>
    </citation>
    <scope>NUCLEOTIDE SEQUENCE [LARGE SCALE GENOMIC DNA]</scope>
    <source>
        <strain evidence="3 4">IBRC-M 10780</strain>
    </source>
</reference>
<dbReference type="PANTHER" id="PTHR34580:SF1">
    <property type="entry name" value="PROTEIN PAFC"/>
    <property type="match status" value="1"/>
</dbReference>
<dbReference type="OrthoDB" id="9772503at2"/>
<dbReference type="PROSITE" id="PS52050">
    <property type="entry name" value="WYL"/>
    <property type="match status" value="1"/>
</dbReference>
<dbReference type="InterPro" id="IPR051534">
    <property type="entry name" value="CBASS_pafABC_assoc_protein"/>
</dbReference>
<dbReference type="InterPro" id="IPR026881">
    <property type="entry name" value="WYL_dom"/>
</dbReference>
<protein>
    <submittedName>
        <fullName evidence="3">Predicted DNA-binding transcriptional regulator YafY, contains an HTH and WYL domains</fullName>
    </submittedName>
</protein>